<dbReference type="SUPFAM" id="SSF158472">
    <property type="entry name" value="HAMP domain-like"/>
    <property type="match status" value="1"/>
</dbReference>
<dbReference type="Gene3D" id="6.10.340.10">
    <property type="match status" value="1"/>
</dbReference>
<dbReference type="AlphaFoldDB" id="G0JT60"/>
<dbReference type="PANTHER" id="PTHR43547">
    <property type="entry name" value="TWO-COMPONENT HISTIDINE KINASE"/>
    <property type="match status" value="1"/>
</dbReference>
<dbReference type="EC" id="2.7.13.3" evidence="3"/>
<protein>
    <recommendedName>
        <fullName evidence="3">histidine kinase</fullName>
        <ecNumber evidence="3">2.7.13.3</ecNumber>
    </recommendedName>
</protein>
<feature type="transmembrane region" description="Helical" evidence="7">
    <location>
        <begin position="217"/>
        <end position="238"/>
    </location>
</feature>
<sequence length="546" mass="60011">MYAPSTGAPFRVQPGRWPLHFLAHEPTLRLFFCVGACWFMALRPSSISKLAVIGFGLVIVPLVLVIVSVTISIAHFAEQGQVSILRAVAMSDAANRMNNAVRSMERYGLQYTVLQDQALLVLYDQSFTEYKKSSARFAAAGPSPVDRRRLQRLADHLAHARQMLPLVSLGGNRSALESDFSRASAEAQHLQSDVNEGISTEVAKLGTRALAIKRLTIVEVLLVLPLSIAFAILFIVLITRPIRRLDQAVSGLGDGDLETPIAVQGPRDIASLGDRLEWLRNRLNALEAAKLHFLRQLSHELKTPLTAIREGAELLQEDLGHELGADEQQEIVHIVRDNSLRLQRLIEDLLRFSLAEGPVGAGMVQDISLTAVVEDLLLSYKPSLRSKSLHLVTELADVRVRGHEDRLRTICDNLLSNGVKFSPQNATIRVYLQVQDGQAVLDVQDEGPGVAPEEREKIFDILYRGEASEAGKIEGSGLGLAIAREYVLSYGGSLELLDKETPGACFRLRLPLTDHIASHGAYRADLGGLRNHTVAAPPQHRDPQAR</sequence>
<dbReference type="SUPFAM" id="SSF47384">
    <property type="entry name" value="Homodimeric domain of signal transducing histidine kinase"/>
    <property type="match status" value="1"/>
</dbReference>
<dbReference type="InterPro" id="IPR004358">
    <property type="entry name" value="Sig_transdc_His_kin-like_C"/>
</dbReference>
<name>G0JT60_9PROT</name>
<dbReference type="STRING" id="743299.Acife_2892"/>
<dbReference type="SMART" id="SM00387">
    <property type="entry name" value="HATPase_c"/>
    <property type="match status" value="1"/>
</dbReference>
<evidence type="ECO:0000256" key="4">
    <source>
        <dbReference type="ARBA" id="ARBA00022553"/>
    </source>
</evidence>
<evidence type="ECO:0000313" key="11">
    <source>
        <dbReference type="Proteomes" id="UP000009220"/>
    </source>
</evidence>
<evidence type="ECO:0000313" key="10">
    <source>
        <dbReference type="EMBL" id="AEM48966.1"/>
    </source>
</evidence>
<keyword evidence="5" id="KW-0808">Transferase</keyword>
<dbReference type="SMART" id="SM00388">
    <property type="entry name" value="HisKA"/>
    <property type="match status" value="1"/>
</dbReference>
<dbReference type="PRINTS" id="PR00344">
    <property type="entry name" value="BCTRLSENSOR"/>
</dbReference>
<keyword evidence="7" id="KW-1133">Transmembrane helix</keyword>
<feature type="domain" description="Histidine kinase" evidence="8">
    <location>
        <begin position="296"/>
        <end position="514"/>
    </location>
</feature>
<dbReference type="Pfam" id="PF00672">
    <property type="entry name" value="HAMP"/>
    <property type="match status" value="1"/>
</dbReference>
<reference evidence="10 11" key="1">
    <citation type="journal article" date="2011" name="J. Bacteriol.">
        <title>Draft genome of the psychrotolerant acidophile Acidithiobacillus ferrivorans SS3.</title>
        <authorList>
            <person name="Liljeqvist M."/>
            <person name="Valdes J."/>
            <person name="Holmes D.S."/>
            <person name="Dopson M."/>
        </authorList>
    </citation>
    <scope>NUCLEOTIDE SEQUENCE [LARGE SCALE GENOMIC DNA]</scope>
    <source>
        <strain evidence="10 11">SS3</strain>
    </source>
</reference>
<dbReference type="InterPro" id="IPR036890">
    <property type="entry name" value="HATPase_C_sf"/>
</dbReference>
<dbReference type="GO" id="GO:0000155">
    <property type="term" value="F:phosphorelay sensor kinase activity"/>
    <property type="evidence" value="ECO:0007669"/>
    <property type="project" value="InterPro"/>
</dbReference>
<dbReference type="GO" id="GO:0016020">
    <property type="term" value="C:membrane"/>
    <property type="evidence" value="ECO:0007669"/>
    <property type="project" value="UniProtKB-SubCell"/>
</dbReference>
<keyword evidence="7" id="KW-0812">Transmembrane</keyword>
<gene>
    <name evidence="10" type="ORF">Acife_2892</name>
</gene>
<evidence type="ECO:0000256" key="2">
    <source>
        <dbReference type="ARBA" id="ARBA00004370"/>
    </source>
</evidence>
<feature type="domain" description="HAMP" evidence="9">
    <location>
        <begin position="236"/>
        <end position="288"/>
    </location>
</feature>
<dbReference type="Proteomes" id="UP000009220">
    <property type="component" value="Chromosome"/>
</dbReference>
<dbReference type="EMBL" id="CP002985">
    <property type="protein sequence ID" value="AEM48966.1"/>
    <property type="molecule type" value="Genomic_DNA"/>
</dbReference>
<evidence type="ECO:0000256" key="7">
    <source>
        <dbReference type="SAM" id="Phobius"/>
    </source>
</evidence>
<dbReference type="InterPro" id="IPR005467">
    <property type="entry name" value="His_kinase_dom"/>
</dbReference>
<accession>G0JT60</accession>
<dbReference type="CDD" id="cd00082">
    <property type="entry name" value="HisKA"/>
    <property type="match status" value="1"/>
</dbReference>
<evidence type="ECO:0000256" key="3">
    <source>
        <dbReference type="ARBA" id="ARBA00012438"/>
    </source>
</evidence>
<dbReference type="KEGG" id="afi:Acife_2892"/>
<evidence type="ECO:0000256" key="5">
    <source>
        <dbReference type="ARBA" id="ARBA00022679"/>
    </source>
</evidence>
<dbReference type="SMART" id="SM00304">
    <property type="entry name" value="HAMP"/>
    <property type="match status" value="1"/>
</dbReference>
<dbReference type="Gene3D" id="1.10.287.130">
    <property type="match status" value="1"/>
</dbReference>
<organism evidence="10 11">
    <name type="scientific">Acidithiobacillus ferrivorans SS3</name>
    <dbReference type="NCBI Taxonomy" id="743299"/>
    <lineage>
        <taxon>Bacteria</taxon>
        <taxon>Pseudomonadati</taxon>
        <taxon>Pseudomonadota</taxon>
        <taxon>Acidithiobacillia</taxon>
        <taxon>Acidithiobacillales</taxon>
        <taxon>Acidithiobacillaceae</taxon>
        <taxon>Acidithiobacillus</taxon>
    </lineage>
</organism>
<dbReference type="PROSITE" id="PS50109">
    <property type="entry name" value="HIS_KIN"/>
    <property type="match status" value="1"/>
</dbReference>
<dbReference type="Pfam" id="PF00512">
    <property type="entry name" value="HisKA"/>
    <property type="match status" value="1"/>
</dbReference>
<proteinExistence type="predicted"/>
<dbReference type="InterPro" id="IPR003661">
    <property type="entry name" value="HisK_dim/P_dom"/>
</dbReference>
<evidence type="ECO:0000259" key="8">
    <source>
        <dbReference type="PROSITE" id="PS50109"/>
    </source>
</evidence>
<keyword evidence="7" id="KW-0472">Membrane</keyword>
<dbReference type="InterPro" id="IPR036097">
    <property type="entry name" value="HisK_dim/P_sf"/>
</dbReference>
<dbReference type="HOGENOM" id="CLU_000445_89_23_6"/>
<feature type="transmembrane region" description="Helical" evidence="7">
    <location>
        <begin position="53"/>
        <end position="77"/>
    </location>
</feature>
<comment type="subcellular location">
    <subcellularLocation>
        <location evidence="2">Membrane</location>
    </subcellularLocation>
</comment>
<dbReference type="Pfam" id="PF02518">
    <property type="entry name" value="HATPase_c"/>
    <property type="match status" value="1"/>
</dbReference>
<dbReference type="PROSITE" id="PS50885">
    <property type="entry name" value="HAMP"/>
    <property type="match status" value="1"/>
</dbReference>
<evidence type="ECO:0000259" key="9">
    <source>
        <dbReference type="PROSITE" id="PS50885"/>
    </source>
</evidence>
<dbReference type="InterPro" id="IPR003594">
    <property type="entry name" value="HATPase_dom"/>
</dbReference>
<comment type="catalytic activity">
    <reaction evidence="1">
        <text>ATP + protein L-histidine = ADP + protein N-phospho-L-histidine.</text>
        <dbReference type="EC" id="2.7.13.3"/>
    </reaction>
</comment>
<dbReference type="PANTHER" id="PTHR43547:SF2">
    <property type="entry name" value="HYBRID SIGNAL TRANSDUCTION HISTIDINE KINASE C"/>
    <property type="match status" value="1"/>
</dbReference>
<keyword evidence="6 10" id="KW-0418">Kinase</keyword>
<dbReference type="eggNOG" id="COG2205">
    <property type="taxonomic scope" value="Bacteria"/>
</dbReference>
<dbReference type="SUPFAM" id="SSF55874">
    <property type="entry name" value="ATPase domain of HSP90 chaperone/DNA topoisomerase II/histidine kinase"/>
    <property type="match status" value="1"/>
</dbReference>
<evidence type="ECO:0000256" key="1">
    <source>
        <dbReference type="ARBA" id="ARBA00000085"/>
    </source>
</evidence>
<dbReference type="InterPro" id="IPR003660">
    <property type="entry name" value="HAMP_dom"/>
</dbReference>
<evidence type="ECO:0000256" key="6">
    <source>
        <dbReference type="ARBA" id="ARBA00022777"/>
    </source>
</evidence>
<keyword evidence="4" id="KW-0597">Phosphoprotein</keyword>
<dbReference type="CDD" id="cd06225">
    <property type="entry name" value="HAMP"/>
    <property type="match status" value="1"/>
</dbReference>
<dbReference type="Gene3D" id="3.30.565.10">
    <property type="entry name" value="Histidine kinase-like ATPase, C-terminal domain"/>
    <property type="match status" value="1"/>
</dbReference>
<feature type="transmembrane region" description="Helical" evidence="7">
    <location>
        <begin position="21"/>
        <end position="41"/>
    </location>
</feature>